<dbReference type="EMBL" id="RYZH01000001">
    <property type="protein sequence ID" value="RUL89641.1"/>
    <property type="molecule type" value="Genomic_DNA"/>
</dbReference>
<dbReference type="InterPro" id="IPR028082">
    <property type="entry name" value="Peripla_BP_I"/>
</dbReference>
<proteinExistence type="predicted"/>
<dbReference type="SUPFAM" id="SSF53822">
    <property type="entry name" value="Periplasmic binding protein-like I"/>
    <property type="match status" value="1"/>
</dbReference>
<name>A0A432MQ80_9BACT</name>
<dbReference type="Proteomes" id="UP000280296">
    <property type="component" value="Unassembled WGS sequence"/>
</dbReference>
<dbReference type="RefSeq" id="WP_126723316.1">
    <property type="nucleotide sequence ID" value="NZ_RYZH01000001.1"/>
</dbReference>
<keyword evidence="2" id="KW-1185">Reference proteome</keyword>
<organism evidence="1 2">
    <name type="scientific">Tautonia sociabilis</name>
    <dbReference type="NCBI Taxonomy" id="2080755"/>
    <lineage>
        <taxon>Bacteria</taxon>
        <taxon>Pseudomonadati</taxon>
        <taxon>Planctomycetota</taxon>
        <taxon>Planctomycetia</taxon>
        <taxon>Isosphaerales</taxon>
        <taxon>Isosphaeraceae</taxon>
        <taxon>Tautonia</taxon>
    </lineage>
</organism>
<reference evidence="1 2" key="2">
    <citation type="submission" date="2019-01" db="EMBL/GenBank/DDBJ databases">
        <title>Tautonia sociabilis, a novel thermotolerant planctomycete of Isosphaeraceae family, isolated from a 4000 m deep subterranean habitat.</title>
        <authorList>
            <person name="Kovaleva O.L."/>
            <person name="Elcheninov A.G."/>
            <person name="Van Heerden E."/>
            <person name="Toshchakov S.V."/>
            <person name="Novikov A."/>
            <person name="Bonch-Osmolovskaya E.A."/>
            <person name="Kublanov I.V."/>
        </authorList>
    </citation>
    <scope>NUCLEOTIDE SEQUENCE [LARGE SCALE GENOMIC DNA]</scope>
    <source>
        <strain evidence="1 2">GM2012</strain>
    </source>
</reference>
<sequence>MPLPRRAGTILLLIGGLALVGWMGFALTYGVGGTGDDRAPAGAVEVAVFLPEPGDWDDVREGVSACRRRGLIREVVERPDGISFRTERSGRRVRLSWVPGGGVVATRDRVTRLVGRPGGPAAVVGSNNTVLTAALAEALDQEVGRRGGRSASGGAGPVLLVPWATSVKVDRPGAASVPLLGLYPGRTFRFCPNNRQEAALVARVAADREGVPGGAVVVIDGNDPYSRDLAAGFEAAMAETAPEAKLVLRRLDLSGPGAIGPDDRPGPAELAEADRIWRFAEEVPGDGPVWAVLPLQGTPARRMIRALVDRSGPIGPRVLGRLQVLCGDGIGRTTLSELAGRCTLPVWCVSGSALPEDDAGAADELGGAQVLAEIVSAIALVLDRPGEEVPDLAAALAAIDLPADHPFAFGRSLAFDPSGERRAADLGHVLAILPGQEGVLAFGPVSPGEVGRLREAGEIEGTLAHR</sequence>
<reference evidence="1 2" key="1">
    <citation type="submission" date="2018-12" db="EMBL/GenBank/DDBJ databases">
        <authorList>
            <person name="Toschakov S.V."/>
        </authorList>
    </citation>
    <scope>NUCLEOTIDE SEQUENCE [LARGE SCALE GENOMIC DNA]</scope>
    <source>
        <strain evidence="1 2">GM2012</strain>
    </source>
</reference>
<dbReference type="AlphaFoldDB" id="A0A432MQ80"/>
<comment type="caution">
    <text evidence="1">The sequence shown here is derived from an EMBL/GenBank/DDBJ whole genome shotgun (WGS) entry which is preliminary data.</text>
</comment>
<evidence type="ECO:0008006" key="3">
    <source>
        <dbReference type="Google" id="ProtNLM"/>
    </source>
</evidence>
<accession>A0A432MQ80</accession>
<gene>
    <name evidence="1" type="ORF">TsocGM_00260</name>
</gene>
<protein>
    <recommendedName>
        <fullName evidence="3">Amino acid ABC transporter substrate-binding protein</fullName>
    </recommendedName>
</protein>
<evidence type="ECO:0000313" key="1">
    <source>
        <dbReference type="EMBL" id="RUL89641.1"/>
    </source>
</evidence>
<evidence type="ECO:0000313" key="2">
    <source>
        <dbReference type="Proteomes" id="UP000280296"/>
    </source>
</evidence>
<dbReference type="OrthoDB" id="253459at2"/>
<dbReference type="Gene3D" id="3.40.50.2300">
    <property type="match status" value="2"/>
</dbReference>